<proteinExistence type="predicted"/>
<evidence type="ECO:0000313" key="3">
    <source>
        <dbReference type="Proteomes" id="UP000189229"/>
    </source>
</evidence>
<organism evidence="2 3">
    <name type="scientific">Mycobacterium kansasii</name>
    <dbReference type="NCBI Taxonomy" id="1768"/>
    <lineage>
        <taxon>Bacteria</taxon>
        <taxon>Bacillati</taxon>
        <taxon>Actinomycetota</taxon>
        <taxon>Actinomycetes</taxon>
        <taxon>Mycobacteriales</taxon>
        <taxon>Mycobacteriaceae</taxon>
        <taxon>Mycobacterium</taxon>
    </lineage>
</organism>
<evidence type="ECO:0000256" key="1">
    <source>
        <dbReference type="SAM" id="MobiDB-lite"/>
    </source>
</evidence>
<sequence>MLKLSAERSAGAHPYLTTPEHTAQARELIGPRRSWRPNTRWC</sequence>
<name>A0A1V3WKB7_MYCKA</name>
<reference evidence="2 3" key="1">
    <citation type="submission" date="2017-02" db="EMBL/GenBank/DDBJ databases">
        <title>Complete genome sequences of Mycobacterium kansasii strains isolated from rhesus macaques.</title>
        <authorList>
            <person name="Panda A."/>
            <person name="Nagaraj S."/>
            <person name="Zhao X."/>
            <person name="Tettelin H."/>
            <person name="Detolla L.J."/>
        </authorList>
    </citation>
    <scope>NUCLEOTIDE SEQUENCE [LARGE SCALE GENOMIC DNA]</scope>
    <source>
        <strain evidence="2 3">11-3813</strain>
    </source>
</reference>
<dbReference type="AlphaFoldDB" id="A0A1V3WKB7"/>
<comment type="caution">
    <text evidence="2">The sequence shown here is derived from an EMBL/GenBank/DDBJ whole genome shotgun (WGS) entry which is preliminary data.</text>
</comment>
<dbReference type="EMBL" id="MVBM01000008">
    <property type="protein sequence ID" value="OOK67419.1"/>
    <property type="molecule type" value="Genomic_DNA"/>
</dbReference>
<evidence type="ECO:0000313" key="2">
    <source>
        <dbReference type="EMBL" id="OOK67419.1"/>
    </source>
</evidence>
<feature type="region of interest" description="Disordered" evidence="1">
    <location>
        <begin position="1"/>
        <end position="30"/>
    </location>
</feature>
<gene>
    <name evidence="2" type="ORF">BZL30_7903</name>
</gene>
<accession>A0A1V3WKB7</accession>
<protein>
    <submittedName>
        <fullName evidence="2">Uncharacterized protein</fullName>
    </submittedName>
</protein>
<dbReference type="Proteomes" id="UP000189229">
    <property type="component" value="Unassembled WGS sequence"/>
</dbReference>